<keyword evidence="3 8" id="KW-0813">Transport</keyword>
<feature type="coiled-coil region" evidence="9">
    <location>
        <begin position="84"/>
        <end position="111"/>
    </location>
</feature>
<dbReference type="EMBL" id="AZNH01000148">
    <property type="protein sequence ID" value="KID81428.1"/>
    <property type="molecule type" value="Genomic_DNA"/>
</dbReference>
<dbReference type="GO" id="GO:0016471">
    <property type="term" value="C:vacuolar proton-transporting V-type ATPase complex"/>
    <property type="evidence" value="ECO:0007669"/>
    <property type="project" value="TreeGrafter"/>
</dbReference>
<protein>
    <recommendedName>
        <fullName evidence="8">V-type proton ATPase subunit a</fullName>
    </recommendedName>
</protein>
<dbReference type="HOGENOM" id="CLU_2085365_0_0_1"/>
<evidence type="ECO:0000256" key="3">
    <source>
        <dbReference type="ARBA" id="ARBA00022448"/>
    </source>
</evidence>
<dbReference type="AlphaFoldDB" id="A0A0B4GG36"/>
<dbReference type="PANTHER" id="PTHR11629">
    <property type="entry name" value="VACUOLAR PROTON ATPASES"/>
    <property type="match status" value="1"/>
</dbReference>
<evidence type="ECO:0000256" key="4">
    <source>
        <dbReference type="ARBA" id="ARBA00022692"/>
    </source>
</evidence>
<dbReference type="Proteomes" id="UP000031192">
    <property type="component" value="Unassembled WGS sequence"/>
</dbReference>
<dbReference type="InterPro" id="IPR002490">
    <property type="entry name" value="V-ATPase_116kDa_su"/>
</dbReference>
<evidence type="ECO:0000256" key="5">
    <source>
        <dbReference type="ARBA" id="ARBA00022989"/>
    </source>
</evidence>
<keyword evidence="4" id="KW-0812">Transmembrane</keyword>
<reference evidence="10 11" key="1">
    <citation type="journal article" date="2014" name="Proc. Natl. Acad. Sci. U.S.A.">
        <title>Trajectory and genomic determinants of fungal-pathogen speciation and host adaptation.</title>
        <authorList>
            <person name="Hu X."/>
            <person name="Xiao G."/>
            <person name="Zheng P."/>
            <person name="Shang Y."/>
            <person name="Su Y."/>
            <person name="Zhang X."/>
            <person name="Liu X."/>
            <person name="Zhan S."/>
            <person name="St Leger R.J."/>
            <person name="Wang C."/>
        </authorList>
    </citation>
    <scope>NUCLEOTIDE SEQUENCE [LARGE SCALE GENOMIC DNA]</scope>
    <source>
        <strain evidence="10 11">ARSEF 977</strain>
    </source>
</reference>
<gene>
    <name evidence="10" type="ORF">MGU_11212</name>
</gene>
<dbReference type="Pfam" id="PF01496">
    <property type="entry name" value="V_ATPase_I"/>
    <property type="match status" value="1"/>
</dbReference>
<dbReference type="GO" id="GO:0000329">
    <property type="term" value="C:fungal-type vacuole membrane"/>
    <property type="evidence" value="ECO:0007669"/>
    <property type="project" value="TreeGrafter"/>
</dbReference>
<evidence type="ECO:0000313" key="10">
    <source>
        <dbReference type="EMBL" id="KID81428.1"/>
    </source>
</evidence>
<dbReference type="PANTHER" id="PTHR11629:SF63">
    <property type="entry name" value="V-TYPE PROTON ATPASE SUBUNIT A"/>
    <property type="match status" value="1"/>
</dbReference>
<comment type="subcellular location">
    <subcellularLocation>
        <location evidence="1">Membrane</location>
        <topology evidence="1">Multi-pass membrane protein</topology>
    </subcellularLocation>
</comment>
<evidence type="ECO:0000313" key="11">
    <source>
        <dbReference type="Proteomes" id="UP000031192"/>
    </source>
</evidence>
<organism evidence="10 11">
    <name type="scientific">Metarhizium guizhouense (strain ARSEF 977)</name>
    <dbReference type="NCBI Taxonomy" id="1276136"/>
    <lineage>
        <taxon>Eukaryota</taxon>
        <taxon>Fungi</taxon>
        <taxon>Dikarya</taxon>
        <taxon>Ascomycota</taxon>
        <taxon>Pezizomycotina</taxon>
        <taxon>Sordariomycetes</taxon>
        <taxon>Hypocreomycetidae</taxon>
        <taxon>Hypocreales</taxon>
        <taxon>Clavicipitaceae</taxon>
        <taxon>Metarhizium</taxon>
    </lineage>
</organism>
<keyword evidence="8" id="KW-0375">Hydrogen ion transport</keyword>
<evidence type="ECO:0000256" key="2">
    <source>
        <dbReference type="ARBA" id="ARBA00009904"/>
    </source>
</evidence>
<dbReference type="GO" id="GO:0033179">
    <property type="term" value="C:proton-transporting V-type ATPase, V0 domain"/>
    <property type="evidence" value="ECO:0007669"/>
    <property type="project" value="InterPro"/>
</dbReference>
<evidence type="ECO:0000256" key="6">
    <source>
        <dbReference type="ARBA" id="ARBA00023065"/>
    </source>
</evidence>
<keyword evidence="5" id="KW-1133">Transmembrane helix</keyword>
<keyword evidence="7" id="KW-0472">Membrane</keyword>
<keyword evidence="11" id="KW-1185">Reference proteome</keyword>
<name>A0A0B4GG36_METGA</name>
<sequence length="117" mass="13263">MSPLQNTPFRSADMSMVQLFVYNEISREVVTALGELGLCQFRDLNEDVSAFQRYFFVQIEKAGMMVHKLDLNNTHLASPSASEIDELVERSQKLKQQVSSLSDSYEALQELVVSLTE</sequence>
<comment type="similarity">
    <text evidence="2 8">Belongs to the V-ATPase 116 kDa subunit family.</text>
</comment>
<proteinExistence type="inferred from homology"/>
<dbReference type="GO" id="GO:0007035">
    <property type="term" value="P:vacuolar acidification"/>
    <property type="evidence" value="ECO:0007669"/>
    <property type="project" value="TreeGrafter"/>
</dbReference>
<keyword evidence="6 8" id="KW-0406">Ion transport</keyword>
<dbReference type="GO" id="GO:0046961">
    <property type="term" value="F:proton-transporting ATPase activity, rotational mechanism"/>
    <property type="evidence" value="ECO:0007669"/>
    <property type="project" value="InterPro"/>
</dbReference>
<comment type="function">
    <text evidence="8">Essential component of the vacuolar proton pump (V-ATPase), a multimeric enzyme that catalyzes the translocation of protons across the membranes. Required for assembly and activity of the V-ATPase.</text>
</comment>
<evidence type="ECO:0000256" key="7">
    <source>
        <dbReference type="ARBA" id="ARBA00023136"/>
    </source>
</evidence>
<dbReference type="GO" id="GO:0051117">
    <property type="term" value="F:ATPase binding"/>
    <property type="evidence" value="ECO:0007669"/>
    <property type="project" value="TreeGrafter"/>
</dbReference>
<keyword evidence="9" id="KW-0175">Coiled coil</keyword>
<accession>A0A0B4GG36</accession>
<evidence type="ECO:0000256" key="9">
    <source>
        <dbReference type="SAM" id="Coils"/>
    </source>
</evidence>
<evidence type="ECO:0000256" key="8">
    <source>
        <dbReference type="RuleBase" id="RU361189"/>
    </source>
</evidence>
<comment type="caution">
    <text evidence="10">The sequence shown here is derived from an EMBL/GenBank/DDBJ whole genome shotgun (WGS) entry which is preliminary data.</text>
</comment>
<evidence type="ECO:0000256" key="1">
    <source>
        <dbReference type="ARBA" id="ARBA00004141"/>
    </source>
</evidence>